<dbReference type="NCBIfam" id="TIGR02601">
    <property type="entry name" value="autotrns_rpt"/>
    <property type="match status" value="1"/>
</dbReference>
<dbReference type="Pfam" id="PF12951">
    <property type="entry name" value="PATR"/>
    <property type="match status" value="1"/>
</dbReference>
<name>A0A7X1E6F3_9BACT</name>
<comment type="caution">
    <text evidence="3">The sequence shown here is derived from an EMBL/GenBank/DDBJ whole genome shotgun (WGS) entry which is preliminary data.</text>
</comment>
<accession>A0A7X1E6F3</accession>
<protein>
    <recommendedName>
        <fullName evidence="5">PEP-CTERM sorting domain-containing protein</fullName>
    </recommendedName>
</protein>
<evidence type="ECO:0000313" key="3">
    <source>
        <dbReference type="EMBL" id="MBC2602632.1"/>
    </source>
</evidence>
<proteinExistence type="predicted"/>
<keyword evidence="2" id="KW-1133">Transmembrane helix</keyword>
<gene>
    <name evidence="3" type="ORF">H5P30_12690</name>
</gene>
<sequence length="448" mass="45882">MNILPHYQPYSRKLVPLLIGMVPVLGLQATDYQWDSSSSGGWGDSINWSPVGIPGVSDNVTGASQLGNLEVRGNESIDNFSYAGNIGNWQVVGVGDVSLSIGGTLSLSGDDNLAFRKSSGSNTFDLSVNNIDMSGSGILLVGANNSVNSIQNLSVSGTTSVGTGGQLRINVDNDYSIGEVVASGGGEVYLNSAPQDKGPIMATSSGLSGGGGTIFGGLFSGNATTLRIEVLSAKSSGTVLADLDSSLALVVAGSSSQTLYGNNTYTGGTEVESGSLVAGSTSALGSGNVTVNGGTLDSESSVVHIGGSLNLNGGELQINGENIGSYQLASGEVLTLDGGTIVFDYDKDAEINDVITSLGGAAMFNLIDGIIDLGGSDWDYSTTYTLFSGFDSGTVGTITFENYDTANWEASLNSSGELSFEAIPESQAILTVIPGVVGLFVLFRRRRK</sequence>
<feature type="transmembrane region" description="Helical" evidence="2">
    <location>
        <begin position="426"/>
        <end position="443"/>
    </location>
</feature>
<evidence type="ECO:0000256" key="2">
    <source>
        <dbReference type="SAM" id="Phobius"/>
    </source>
</evidence>
<keyword evidence="2" id="KW-0472">Membrane</keyword>
<dbReference type="RefSeq" id="WP_185693298.1">
    <property type="nucleotide sequence ID" value="NZ_JACHVA010000101.1"/>
</dbReference>
<dbReference type="EMBL" id="JACHVA010000101">
    <property type="protein sequence ID" value="MBC2602632.1"/>
    <property type="molecule type" value="Genomic_DNA"/>
</dbReference>
<dbReference type="Proteomes" id="UP000525652">
    <property type="component" value="Unassembled WGS sequence"/>
</dbReference>
<organism evidence="3 4">
    <name type="scientific">Puniceicoccus vermicola</name>
    <dbReference type="NCBI Taxonomy" id="388746"/>
    <lineage>
        <taxon>Bacteria</taxon>
        <taxon>Pseudomonadati</taxon>
        <taxon>Verrucomicrobiota</taxon>
        <taxon>Opitutia</taxon>
        <taxon>Puniceicoccales</taxon>
        <taxon>Puniceicoccaceae</taxon>
        <taxon>Puniceicoccus</taxon>
    </lineage>
</organism>
<evidence type="ECO:0000313" key="4">
    <source>
        <dbReference type="Proteomes" id="UP000525652"/>
    </source>
</evidence>
<evidence type="ECO:0000256" key="1">
    <source>
        <dbReference type="ARBA" id="ARBA00022729"/>
    </source>
</evidence>
<keyword evidence="1" id="KW-0732">Signal</keyword>
<dbReference type="InterPro" id="IPR013425">
    <property type="entry name" value="Autotrns_rpt"/>
</dbReference>
<keyword evidence="2" id="KW-0812">Transmembrane</keyword>
<reference evidence="3 4" key="1">
    <citation type="submission" date="2020-07" db="EMBL/GenBank/DDBJ databases">
        <authorList>
            <person name="Feng X."/>
        </authorList>
    </citation>
    <scope>NUCLEOTIDE SEQUENCE [LARGE SCALE GENOMIC DNA]</scope>
    <source>
        <strain evidence="3 4">JCM14086</strain>
    </source>
</reference>
<evidence type="ECO:0008006" key="5">
    <source>
        <dbReference type="Google" id="ProtNLM"/>
    </source>
</evidence>
<keyword evidence="4" id="KW-1185">Reference proteome</keyword>
<dbReference type="AlphaFoldDB" id="A0A7X1E6F3"/>